<dbReference type="AlphaFoldDB" id="Q5NXE3"/>
<geneLocation type="plasmid" evidence="3">
    <name>pAzo1</name>
</geneLocation>
<protein>
    <submittedName>
        <fullName evidence="2">Uncharacterized protein</fullName>
    </submittedName>
</protein>
<dbReference type="HOGENOM" id="CLU_1486149_0_0_4"/>
<evidence type="ECO:0000256" key="1">
    <source>
        <dbReference type="SAM" id="MobiDB-lite"/>
    </source>
</evidence>
<name>Q5NXE3_AROAE</name>
<feature type="region of interest" description="Disordered" evidence="1">
    <location>
        <begin position="86"/>
        <end position="129"/>
    </location>
</feature>
<proteinExistence type="predicted"/>
<accession>Q5NXE3</accession>
<gene>
    <name evidence="2" type="ORF">p1B29</name>
</gene>
<reference evidence="2 3" key="1">
    <citation type="journal article" date="2005" name="Arch. Microbiol.">
        <title>The genome sequence of an anaerobic aromatic-degrading denitrifying bacterium, strain EbN1.</title>
        <authorList>
            <person name="Rabus R."/>
            <person name="Kube M."/>
            <person name="Heider J."/>
            <person name="Beck A."/>
            <person name="Heitmann K."/>
            <person name="Widdel F."/>
            <person name="Reinhardt R."/>
        </authorList>
    </citation>
    <scope>NUCLEOTIDE SEQUENCE [LARGE SCALE GENOMIC DNA]</scope>
    <source>
        <strain evidence="2 3">EbN1</strain>
        <plasmid evidence="3">Plasmid pAzo1</plasmid>
    </source>
</reference>
<evidence type="ECO:0000313" key="3">
    <source>
        <dbReference type="Proteomes" id="UP000006552"/>
    </source>
</evidence>
<dbReference type="Proteomes" id="UP000006552">
    <property type="component" value="Plasmid 1"/>
</dbReference>
<keyword evidence="2" id="KW-0614">Plasmid</keyword>
<evidence type="ECO:0000313" key="2">
    <source>
        <dbReference type="EMBL" id="CAI10271.1"/>
    </source>
</evidence>
<dbReference type="EMBL" id="CR555307">
    <property type="protein sequence ID" value="CAI10271.1"/>
    <property type="molecule type" value="Genomic_DNA"/>
</dbReference>
<sequence>MGRSSNASIDPTAAAVSTTTCAPAVSTGVTQTIQRSLEHWISGDPIIGSCRCTANYWWQRSCSSTFNPMTVTGWYACRKNGMPLKASRSSRPTARYRTGPGCMRSTRGGEPWGGQPSRSRSRMRQRSSPLLHSTSSYPVYPLIFRLEITVHLHVRQRSSWRLDSDGRIFDVLPALSLPAAR</sequence>
<dbReference type="KEGG" id="eba:p1B29"/>
<organism evidence="2 3">
    <name type="scientific">Aromatoleum aromaticum (strain DSM 19018 / LMG 30748 / EbN1)</name>
    <name type="common">Azoarcus sp. (strain EbN1)</name>
    <dbReference type="NCBI Taxonomy" id="76114"/>
    <lineage>
        <taxon>Bacteria</taxon>
        <taxon>Pseudomonadati</taxon>
        <taxon>Pseudomonadota</taxon>
        <taxon>Betaproteobacteria</taxon>
        <taxon>Rhodocyclales</taxon>
        <taxon>Rhodocyclaceae</taxon>
        <taxon>Aromatoleum</taxon>
    </lineage>
</organism>
<keyword evidence="3" id="KW-1185">Reference proteome</keyword>